<evidence type="ECO:0000259" key="1">
    <source>
        <dbReference type="Pfam" id="PF01883"/>
    </source>
</evidence>
<dbReference type="NCBIfam" id="TIGR03406">
    <property type="entry name" value="FeS_long_SufT"/>
    <property type="match status" value="1"/>
</dbReference>
<dbReference type="Gene3D" id="3.30.300.130">
    <property type="entry name" value="Fe-S cluster assembly (FSCA)"/>
    <property type="match status" value="1"/>
</dbReference>
<dbReference type="Pfam" id="PF01883">
    <property type="entry name" value="FeS_assembly_P"/>
    <property type="match status" value="1"/>
</dbReference>
<accession>A9KGE7</accession>
<reference evidence="2 3" key="1">
    <citation type="journal article" date="2009" name="Infect. Immun.">
        <title>Comparative genomics reveal extensive transposon-mediated genomic plasticity and diversity among potential effector proteins within the genus Coxiella.</title>
        <authorList>
            <person name="Beare P.A."/>
            <person name="Unsworth N."/>
            <person name="Andoh M."/>
            <person name="Voth D.E."/>
            <person name="Omsland A."/>
            <person name="Gilk S.D."/>
            <person name="Williams K.P."/>
            <person name="Sobral B.W."/>
            <person name="Kupko J.J.III."/>
            <person name="Porcella S.F."/>
            <person name="Samuel J.E."/>
            <person name="Heinzen R.A."/>
        </authorList>
    </citation>
    <scope>NUCLEOTIDE SEQUENCE [LARGE SCALE GENOMIC DNA]</scope>
    <source>
        <strain evidence="2 3">Dugway 5J108-111</strain>
    </source>
</reference>
<dbReference type="SUPFAM" id="SSF117916">
    <property type="entry name" value="Fe-S cluster assembly (FSCA) domain-like"/>
    <property type="match status" value="1"/>
</dbReference>
<dbReference type="PANTHER" id="PTHR42831">
    <property type="entry name" value="FE-S PROTEIN MATURATION AUXILIARY FACTOR YITW"/>
    <property type="match status" value="1"/>
</dbReference>
<name>A9KGE7_COXBN</name>
<dbReference type="InterPro" id="IPR034904">
    <property type="entry name" value="FSCA_dom_sf"/>
</dbReference>
<dbReference type="RefSeq" id="WP_005770997.1">
    <property type="nucleotide sequence ID" value="NC_009727.1"/>
</dbReference>
<dbReference type="InterPro" id="IPR017776">
    <property type="entry name" value="FeS_assembly_SufT_put"/>
</dbReference>
<dbReference type="EMBL" id="CP000733">
    <property type="protein sequence ID" value="ABS77564.1"/>
    <property type="molecule type" value="Genomic_DNA"/>
</dbReference>
<dbReference type="InterPro" id="IPR052339">
    <property type="entry name" value="Fe-S_Maturation_MIP18"/>
</dbReference>
<organism evidence="2 3">
    <name type="scientific">Coxiella burnetii (strain Dugway 5J108-111)</name>
    <dbReference type="NCBI Taxonomy" id="434922"/>
    <lineage>
        <taxon>Bacteria</taxon>
        <taxon>Pseudomonadati</taxon>
        <taxon>Pseudomonadota</taxon>
        <taxon>Gammaproteobacteria</taxon>
        <taxon>Legionellales</taxon>
        <taxon>Coxiellaceae</taxon>
        <taxon>Coxiella</taxon>
    </lineage>
</organism>
<dbReference type="Proteomes" id="UP000008555">
    <property type="component" value="Chromosome"/>
</dbReference>
<dbReference type="AlphaFoldDB" id="A9KGE7"/>
<dbReference type="HOGENOM" id="CLU_091588_1_0_6"/>
<feature type="domain" description="MIP18 family-like" evidence="1">
    <location>
        <begin position="80"/>
        <end position="156"/>
    </location>
</feature>
<evidence type="ECO:0000313" key="3">
    <source>
        <dbReference type="Proteomes" id="UP000008555"/>
    </source>
</evidence>
<gene>
    <name evidence="2" type="ordered locus">CBUD_1442</name>
</gene>
<dbReference type="InterPro" id="IPR002744">
    <property type="entry name" value="MIP18-like"/>
</dbReference>
<protein>
    <submittedName>
        <fullName evidence="2">Hypothetical cytosolic protein</fullName>
    </submittedName>
</protein>
<evidence type="ECO:0000313" key="2">
    <source>
        <dbReference type="EMBL" id="ABS77564.1"/>
    </source>
</evidence>
<proteinExistence type="predicted"/>
<dbReference type="PANTHER" id="PTHR42831:SF1">
    <property type="entry name" value="FE-S PROTEIN MATURATION AUXILIARY FACTOR YITW"/>
    <property type="match status" value="1"/>
</dbReference>
<sequence>MSEEKEIVVLNRDTMALMVPSGAPIRVPQGTEVTLIQSLGGTFTVNIFGNLARIEAKDADALGKPIKNPLDDLPEDAGVKDKVWAQLHTVFDPEIPVNIVDLGLVYTCDIEKLAENVHRVLVEMTLTAPGCGMGPVLVEDVKRKILAVPEVSEVEVELVFDPPWDRSMMSDTAKLQLGMF</sequence>
<dbReference type="KEGG" id="cbd:CBUD_1442"/>